<dbReference type="GO" id="GO:0003872">
    <property type="term" value="F:6-phosphofructokinase activity"/>
    <property type="evidence" value="ECO:0007669"/>
    <property type="project" value="UniProtKB-UniRule"/>
</dbReference>
<evidence type="ECO:0000256" key="5">
    <source>
        <dbReference type="ARBA" id="ARBA00022777"/>
    </source>
</evidence>
<keyword evidence="4 8" id="KW-0479">Metal-binding</keyword>
<dbReference type="STRING" id="364032.SAMN05443662_0811"/>
<evidence type="ECO:0000256" key="8">
    <source>
        <dbReference type="HAMAP-Rule" id="MF_01978"/>
    </source>
</evidence>
<dbReference type="InterPro" id="IPR000023">
    <property type="entry name" value="Phosphofructokinase_dom"/>
</dbReference>
<dbReference type="InterPro" id="IPR035966">
    <property type="entry name" value="PKF_sf"/>
</dbReference>
<dbReference type="GO" id="GO:0006002">
    <property type="term" value="P:fructose 6-phosphate metabolic process"/>
    <property type="evidence" value="ECO:0007669"/>
    <property type="project" value="InterPro"/>
</dbReference>
<dbReference type="PRINTS" id="PR00476">
    <property type="entry name" value="PHFRCTKINASE"/>
</dbReference>
<dbReference type="Pfam" id="PF00365">
    <property type="entry name" value="PFK"/>
    <property type="match status" value="1"/>
</dbReference>
<dbReference type="GO" id="GO:0005737">
    <property type="term" value="C:cytoplasm"/>
    <property type="evidence" value="ECO:0007669"/>
    <property type="project" value="UniProtKB-SubCell"/>
</dbReference>
<feature type="binding site" evidence="8">
    <location>
        <position position="16"/>
    </location>
    <ligand>
        <name>diphosphate</name>
        <dbReference type="ChEBI" id="CHEBI:33019"/>
    </ligand>
</feature>
<dbReference type="PANTHER" id="PTHR45770">
    <property type="entry name" value="ATP-DEPENDENT 6-PHOSPHOFRUCTOKINASE 1"/>
    <property type="match status" value="1"/>
</dbReference>
<feature type="binding site" evidence="8">
    <location>
        <begin position="145"/>
        <end position="147"/>
    </location>
    <ligand>
        <name>substrate</name>
    </ligand>
</feature>
<dbReference type="UniPathway" id="UPA00109">
    <property type="reaction ID" value="UER00182"/>
</dbReference>
<dbReference type="InterPro" id="IPR022953">
    <property type="entry name" value="ATP_PFK"/>
</dbReference>
<dbReference type="EMBL" id="FSRE01000002">
    <property type="protein sequence ID" value="SIN87548.1"/>
    <property type="molecule type" value="Genomic_DNA"/>
</dbReference>
<feature type="binding site" evidence="8">
    <location>
        <position position="117"/>
    </location>
    <ligand>
        <name>Mg(2+)</name>
        <dbReference type="ChEBI" id="CHEBI:18420"/>
        <note>catalytic</note>
    </ligand>
</feature>
<comment type="pathway">
    <text evidence="8">Carbohydrate degradation; glycolysis; D-glyceraldehyde 3-phosphate and glycerone phosphate from D-glucose: step 3/4.</text>
</comment>
<comment type="subcellular location">
    <subcellularLocation>
        <location evidence="8">Cytoplasm</location>
    </subcellularLocation>
</comment>
<sequence>MTPSSRPNALYAQAGGVSAVINTSMAAVIETVRAHPDTFGTLYGARNGILGVLKENLVNLSAVSDWELQRLKQLPGGALQACRFDLDPIEENPAQYERVFQVLKAWNIRYFFYNGGNGSMLTAQKVADYCAQHGHELNVIGVAKTIDNDLALTHCSPGYGSTAKFFATSLLESALDLRAMYPTSTRVFLMEAMGRHTGWIALSAALVQDRLPELPLLILFPERVFDYAQTLKRIRHCIAEHGYCVVIVGEGIKTADGQFYAVARPNREHMGWSQMGGAAIKLADELRRDLDTKIHAAVPDYLQRSAAHLVSSVDWALAYDAGKASVEAAVRGEAGVLPIVVKTGEKPFTWRFESCSLEKIADLEKTVPDEFITDDGYGATEAGKAYVRELIQGEHPINWRDGLPDLYPLHLAALPKRLPDWQA</sequence>
<evidence type="ECO:0000256" key="3">
    <source>
        <dbReference type="ARBA" id="ARBA00022679"/>
    </source>
</evidence>
<accession>A0A1N6EWZ0</accession>
<evidence type="ECO:0000256" key="1">
    <source>
        <dbReference type="ARBA" id="ARBA00001946"/>
    </source>
</evidence>
<keyword evidence="8" id="KW-0324">Glycolysis</keyword>
<dbReference type="RefSeq" id="WP_074201112.1">
    <property type="nucleotide sequence ID" value="NZ_FSRE01000002.1"/>
</dbReference>
<dbReference type="NCBIfam" id="NF010675">
    <property type="entry name" value="PRK14072.1"/>
    <property type="match status" value="1"/>
</dbReference>
<dbReference type="EC" id="2.7.1.90" evidence="8"/>
<keyword evidence="3 8" id="KW-0808">Transferase</keyword>
<dbReference type="SUPFAM" id="SSF53784">
    <property type="entry name" value="Phosphofructokinase"/>
    <property type="match status" value="1"/>
</dbReference>
<feature type="site" description="Important for catalytic activity; stabilizes the transition state when the phosphoryl donor is PPi" evidence="8">
    <location>
        <position position="144"/>
    </location>
</feature>
<comment type="cofactor">
    <cofactor evidence="1 8">
        <name>Mg(2+)</name>
        <dbReference type="ChEBI" id="CHEBI:18420"/>
    </cofactor>
</comment>
<comment type="function">
    <text evidence="2 8">Catalyzes the phosphorylation of D-fructose 6-phosphate, the first committing step of glycolysis. Uses inorganic phosphate (PPi) as phosphoryl donor instead of ATP like common ATP-dependent phosphofructokinases (ATP-PFKs), which renders the reaction reversible, and can thus function both in glycolysis and gluconeogenesis. Consistently, PPi-PFK can replace the enzymes of both the forward (ATP-PFK) and reverse (fructose-bisphosphatase (FBPase)) reactions.</text>
</comment>
<evidence type="ECO:0000256" key="7">
    <source>
        <dbReference type="ARBA" id="ARBA00048072"/>
    </source>
</evidence>
<dbReference type="Proteomes" id="UP000198461">
    <property type="component" value="Unassembled WGS sequence"/>
</dbReference>
<dbReference type="AlphaFoldDB" id="A0A1N6EWZ0"/>
<feature type="binding site" evidence="8">
    <location>
        <begin position="301"/>
        <end position="304"/>
    </location>
    <ligand>
        <name>substrate</name>
    </ligand>
</feature>
<proteinExistence type="inferred from homology"/>
<dbReference type="OrthoDB" id="9802503at2"/>
<dbReference type="InterPro" id="IPR050929">
    <property type="entry name" value="PFKA"/>
</dbReference>
<dbReference type="GO" id="GO:0047334">
    <property type="term" value="F:diphosphate-fructose-6-phosphate 1-phosphotransferase activity"/>
    <property type="evidence" value="ECO:0007669"/>
    <property type="project" value="UniProtKB-EC"/>
</dbReference>
<evidence type="ECO:0000256" key="4">
    <source>
        <dbReference type="ARBA" id="ARBA00022723"/>
    </source>
</evidence>
<name>A0A1N6EWZ0_9GAMM</name>
<comment type="activity regulation">
    <text evidence="8">Non-allosteric.</text>
</comment>
<dbReference type="Gene3D" id="3.40.50.450">
    <property type="match status" value="1"/>
</dbReference>
<reference evidence="10 11" key="1">
    <citation type="submission" date="2016-11" db="EMBL/GenBank/DDBJ databases">
        <authorList>
            <person name="Jaros S."/>
            <person name="Januszkiewicz K."/>
            <person name="Wedrychowicz H."/>
        </authorList>
    </citation>
    <scope>NUCLEOTIDE SEQUENCE [LARGE SCALE GENOMIC DNA]</scope>
    <source>
        <strain evidence="10 11">DSM 17737</strain>
    </source>
</reference>
<organism evidence="10 11">
    <name type="scientific">Sulfurivirga caldicuralii</name>
    <dbReference type="NCBI Taxonomy" id="364032"/>
    <lineage>
        <taxon>Bacteria</taxon>
        <taxon>Pseudomonadati</taxon>
        <taxon>Pseudomonadota</taxon>
        <taxon>Gammaproteobacteria</taxon>
        <taxon>Thiotrichales</taxon>
        <taxon>Piscirickettsiaceae</taxon>
        <taxon>Sulfurivirga</taxon>
    </lineage>
</organism>
<keyword evidence="5 8" id="KW-0418">Kinase</keyword>
<comment type="caution">
    <text evidence="8">Lacks conserved residue(s) required for the propagation of feature annotation.</text>
</comment>
<dbReference type="HAMAP" id="MF_01978">
    <property type="entry name" value="Phosphofructokinase_II_B2"/>
    <property type="match status" value="1"/>
</dbReference>
<evidence type="ECO:0000256" key="2">
    <source>
        <dbReference type="ARBA" id="ARBA00003138"/>
    </source>
</evidence>
<evidence type="ECO:0000259" key="9">
    <source>
        <dbReference type="Pfam" id="PF00365"/>
    </source>
</evidence>
<keyword evidence="11" id="KW-1185">Reference proteome</keyword>
<comment type="subunit">
    <text evidence="8">Homodimer.</text>
</comment>
<dbReference type="Gene3D" id="3.40.50.460">
    <property type="entry name" value="Phosphofructokinase domain"/>
    <property type="match status" value="1"/>
</dbReference>
<keyword evidence="8" id="KW-0963">Cytoplasm</keyword>
<dbReference type="PIRSF" id="PIRSF036483">
    <property type="entry name" value="PFK_XF0274"/>
    <property type="match status" value="1"/>
</dbReference>
<feature type="active site" description="Proton acceptor" evidence="8">
    <location>
        <position position="147"/>
    </location>
</feature>
<protein>
    <recommendedName>
        <fullName evidence="8">Pyrophosphate--fructose 6-phosphate 1-phosphotransferase</fullName>
        <ecNumber evidence="8">2.7.1.90</ecNumber>
    </recommendedName>
    <alternativeName>
        <fullName evidence="8">6-phosphofructokinase, pyrophosphate dependent</fullName>
    </alternativeName>
    <alternativeName>
        <fullName evidence="8">PPi-dependent phosphofructokinase</fullName>
        <shortName evidence="8">PPi-PFK</shortName>
    </alternativeName>
    <alternativeName>
        <fullName evidence="8">Pyrophosphate-dependent 6-phosphofructose-1-kinase</fullName>
    </alternativeName>
</protein>
<dbReference type="InterPro" id="IPR011404">
    <property type="entry name" value="PPi-PFK"/>
</dbReference>
<feature type="binding site" evidence="8">
    <location>
        <position position="250"/>
    </location>
    <ligand>
        <name>substrate</name>
    </ligand>
</feature>
<gene>
    <name evidence="8" type="primary">pfp</name>
    <name evidence="10" type="ORF">SAMN05443662_0811</name>
</gene>
<comment type="catalytic activity">
    <reaction evidence="7 8">
        <text>beta-D-fructose 6-phosphate + diphosphate = beta-D-fructose 1,6-bisphosphate + phosphate + H(+)</text>
        <dbReference type="Rhea" id="RHEA:13613"/>
        <dbReference type="ChEBI" id="CHEBI:15378"/>
        <dbReference type="ChEBI" id="CHEBI:32966"/>
        <dbReference type="ChEBI" id="CHEBI:33019"/>
        <dbReference type="ChEBI" id="CHEBI:43474"/>
        <dbReference type="ChEBI" id="CHEBI:57634"/>
        <dbReference type="EC" id="2.7.1.90"/>
    </reaction>
</comment>
<keyword evidence="6 8" id="KW-0460">Magnesium</keyword>
<evidence type="ECO:0000313" key="10">
    <source>
        <dbReference type="EMBL" id="SIN87548.1"/>
    </source>
</evidence>
<feature type="binding site" evidence="8">
    <location>
        <begin position="193"/>
        <end position="195"/>
    </location>
    <ligand>
        <name>substrate</name>
    </ligand>
</feature>
<evidence type="ECO:0000256" key="6">
    <source>
        <dbReference type="ARBA" id="ARBA00022842"/>
    </source>
</evidence>
<dbReference type="GO" id="GO:0046872">
    <property type="term" value="F:metal ion binding"/>
    <property type="evidence" value="ECO:0007669"/>
    <property type="project" value="UniProtKB-KW"/>
</dbReference>
<evidence type="ECO:0000313" key="11">
    <source>
        <dbReference type="Proteomes" id="UP000198461"/>
    </source>
</evidence>
<feature type="domain" description="Phosphofructokinase" evidence="9">
    <location>
        <begin position="12"/>
        <end position="328"/>
    </location>
</feature>
<comment type="similarity">
    <text evidence="8">Belongs to the phosphofructokinase type A (PFKA) family. PPi-dependent PFK group II subfamily. Clade 'B2' sub-subfamily.</text>
</comment>